<evidence type="ECO:0000313" key="3">
    <source>
        <dbReference type="Proteomes" id="UP000317550"/>
    </source>
</evidence>
<organism evidence="2 3">
    <name type="scientific">Chitinimonas arctica</name>
    <dbReference type="NCBI Taxonomy" id="2594795"/>
    <lineage>
        <taxon>Bacteria</taxon>
        <taxon>Pseudomonadati</taxon>
        <taxon>Pseudomonadota</taxon>
        <taxon>Betaproteobacteria</taxon>
        <taxon>Neisseriales</taxon>
        <taxon>Chitinibacteraceae</taxon>
        <taxon>Chitinimonas</taxon>
    </lineage>
</organism>
<dbReference type="KEGG" id="cari:FNU76_03445"/>
<dbReference type="InterPro" id="IPR036249">
    <property type="entry name" value="Thioredoxin-like_sf"/>
</dbReference>
<dbReference type="EMBL" id="CP041730">
    <property type="protein sequence ID" value="QDQ25484.1"/>
    <property type="molecule type" value="Genomic_DNA"/>
</dbReference>
<accession>A0A516SBG3</accession>
<dbReference type="Pfam" id="PF01323">
    <property type="entry name" value="DSBA"/>
    <property type="match status" value="1"/>
</dbReference>
<keyword evidence="3" id="KW-1185">Reference proteome</keyword>
<dbReference type="Gene3D" id="3.40.30.10">
    <property type="entry name" value="Glutaredoxin"/>
    <property type="match status" value="1"/>
</dbReference>
<dbReference type="AlphaFoldDB" id="A0A516SBG3"/>
<gene>
    <name evidence="2" type="ORF">FNU76_03445</name>
</gene>
<proteinExistence type="predicted"/>
<dbReference type="GO" id="GO:0016491">
    <property type="term" value="F:oxidoreductase activity"/>
    <property type="evidence" value="ECO:0007669"/>
    <property type="project" value="InterPro"/>
</dbReference>
<evidence type="ECO:0000259" key="1">
    <source>
        <dbReference type="Pfam" id="PF01323"/>
    </source>
</evidence>
<dbReference type="OrthoDB" id="9799122at2"/>
<evidence type="ECO:0000313" key="2">
    <source>
        <dbReference type="EMBL" id="QDQ25484.1"/>
    </source>
</evidence>
<name>A0A516SBG3_9NEIS</name>
<dbReference type="InterPro" id="IPR001853">
    <property type="entry name" value="DSBA-like_thioredoxin_dom"/>
</dbReference>
<dbReference type="CDD" id="cd03025">
    <property type="entry name" value="DsbA_FrnE_like"/>
    <property type="match status" value="1"/>
</dbReference>
<dbReference type="RefSeq" id="WP_143856409.1">
    <property type="nucleotide sequence ID" value="NZ_CP041730.1"/>
</dbReference>
<dbReference type="SUPFAM" id="SSF52833">
    <property type="entry name" value="Thioredoxin-like"/>
    <property type="match status" value="1"/>
</dbReference>
<dbReference type="Proteomes" id="UP000317550">
    <property type="component" value="Chromosome"/>
</dbReference>
<sequence>MMTLHFIFDPLCGWCYATAPLVAAAGEVAGLRIAFHGGGMMVGDHRRPITPQWRDYVLPHDRRIAQLSGQPFGDAYFEGLLRDTGAVMDSAPPTTAVLACEDIAGRGVAMIHRLQRAHYIEGQRIAEPDVLVRLAVDLGLDAAAFREVYARLSGAATERHFDASRRLLDRVGGRGFPSFALELDDGAFKLLDVGPWLGKPERWKTFLIREGSVRSRS</sequence>
<feature type="domain" description="DSBA-like thioredoxin" evidence="1">
    <location>
        <begin position="3"/>
        <end position="181"/>
    </location>
</feature>
<reference evidence="3" key="1">
    <citation type="submission" date="2019-07" db="EMBL/GenBank/DDBJ databases">
        <title>Chitinimonas sp. nov., isolated from Ny-Alesund, arctica soil.</title>
        <authorList>
            <person name="Xu Q."/>
            <person name="Peng F."/>
        </authorList>
    </citation>
    <scope>NUCLEOTIDE SEQUENCE [LARGE SCALE GENOMIC DNA]</scope>
    <source>
        <strain evidence="3">R3-44</strain>
    </source>
</reference>
<protein>
    <submittedName>
        <fullName evidence="2">DsbA family protein</fullName>
    </submittedName>
</protein>